<protein>
    <recommendedName>
        <fullName evidence="3">DUF2716 domain-containing protein</fullName>
    </recommendedName>
</protein>
<dbReference type="InterPro" id="IPR020323">
    <property type="entry name" value="DUF2716"/>
</dbReference>
<dbReference type="EMBL" id="BONJ01000017">
    <property type="protein sequence ID" value="GIG14867.1"/>
    <property type="molecule type" value="Genomic_DNA"/>
</dbReference>
<name>A0A8J3PF49_9ACTN</name>
<comment type="caution">
    <text evidence="1">The sequence shown here is derived from an EMBL/GenBank/DDBJ whole genome shotgun (WGS) entry which is preliminary data.</text>
</comment>
<dbReference type="Pfam" id="PF10898">
    <property type="entry name" value="DUF2716"/>
    <property type="match status" value="1"/>
</dbReference>
<evidence type="ECO:0000313" key="1">
    <source>
        <dbReference type="EMBL" id="GIG14867.1"/>
    </source>
</evidence>
<dbReference type="RefSeq" id="WP_166378447.1">
    <property type="nucleotide sequence ID" value="NZ_BAAATT010000007.1"/>
</dbReference>
<dbReference type="Gene3D" id="3.40.630.30">
    <property type="match status" value="1"/>
</dbReference>
<sequence length="440" mass="48740">MNPDVDHLLAEHDSQLRGRTPRFAPLGAVTEVDGPVVRTHYGTHGTVDFRGAPDADLADLIRRQQAAFAARAEPVEWRVFGHDPAGVAAHLLDAGFAPGWLRPVLICAIDEVAVGRPLPAGQRVRDFAYGDDALLPEIRAMAERSSPHLKTLAELEADGGSQHWDRNLLILETDGRMRAAAWAEFVGETQFVAIGGLTADHPAFLAGWIDWTARRRDYPGRQAGSDSRYFVAEADGDLRTMLVDQGFQQVTTVQTYHWAPPGPTMRMRPVRRVDGDPHDELVMERFAARWEFPPQTPDHGLVEPADSVTWHLAAIDGDDSLVGELHRIIERGLRSCTRPGERVYALNPGTQGYHFDPRLVGRPGQPLTPGPAYPDQCEYRVYTTGDIRLGTFGDPWERSLCVFGVDLLAKIEPDLDVLLGPVLRRGGQNVENSWTFDPPR</sequence>
<reference evidence="1" key="1">
    <citation type="submission" date="2021-01" db="EMBL/GenBank/DDBJ databases">
        <title>Whole genome shotgun sequence of Catellatospora methionotrophica NBRC 14553.</title>
        <authorList>
            <person name="Komaki H."/>
            <person name="Tamura T."/>
        </authorList>
    </citation>
    <scope>NUCLEOTIDE SEQUENCE</scope>
    <source>
        <strain evidence="1">NBRC 14553</strain>
    </source>
</reference>
<gene>
    <name evidence="1" type="ORF">Cme02nite_31990</name>
</gene>
<accession>A0A8J3PF49</accession>
<evidence type="ECO:0008006" key="3">
    <source>
        <dbReference type="Google" id="ProtNLM"/>
    </source>
</evidence>
<organism evidence="1 2">
    <name type="scientific">Catellatospora methionotrophica</name>
    <dbReference type="NCBI Taxonomy" id="121620"/>
    <lineage>
        <taxon>Bacteria</taxon>
        <taxon>Bacillati</taxon>
        <taxon>Actinomycetota</taxon>
        <taxon>Actinomycetes</taxon>
        <taxon>Micromonosporales</taxon>
        <taxon>Micromonosporaceae</taxon>
        <taxon>Catellatospora</taxon>
    </lineage>
</organism>
<evidence type="ECO:0000313" key="2">
    <source>
        <dbReference type="Proteomes" id="UP000660339"/>
    </source>
</evidence>
<dbReference type="AlphaFoldDB" id="A0A8J3PF49"/>
<dbReference type="Proteomes" id="UP000660339">
    <property type="component" value="Unassembled WGS sequence"/>
</dbReference>
<proteinExistence type="predicted"/>
<keyword evidence="2" id="KW-1185">Reference proteome</keyword>